<organism>
    <name type="scientific">Branchiostoma floridae</name>
    <name type="common">Florida lancelet</name>
    <name type="synonym">Amphioxus</name>
    <dbReference type="NCBI Taxonomy" id="7739"/>
    <lineage>
        <taxon>Eukaryota</taxon>
        <taxon>Metazoa</taxon>
        <taxon>Chordata</taxon>
        <taxon>Cephalochordata</taxon>
        <taxon>Leptocardii</taxon>
        <taxon>Amphioxiformes</taxon>
        <taxon>Branchiostomatidae</taxon>
        <taxon>Branchiostoma</taxon>
    </lineage>
</organism>
<dbReference type="InParanoid" id="C3YC01"/>
<feature type="region of interest" description="Disordered" evidence="1">
    <location>
        <begin position="94"/>
        <end position="116"/>
    </location>
</feature>
<accession>C3YC01</accession>
<dbReference type="EMBL" id="GG666499">
    <property type="protein sequence ID" value="EEN62176.1"/>
    <property type="molecule type" value="Genomic_DNA"/>
</dbReference>
<dbReference type="AlphaFoldDB" id="C3YC01"/>
<feature type="compositionally biased region" description="Low complexity" evidence="1">
    <location>
        <begin position="102"/>
        <end position="116"/>
    </location>
</feature>
<evidence type="ECO:0000313" key="2">
    <source>
        <dbReference type="EMBL" id="EEN62176.1"/>
    </source>
</evidence>
<sequence>MAASPKVPGRPLPWQREFVPMVPCSVGADGTGGGMRSSFGTRVGSIHSCPGARAANRNKLGVHCGDRGAPLIGSGAPWRRLQRGTQVPPRTLKIAGITPGGSSSQNSNINNNVKKY</sequence>
<name>C3YC01_BRAFL</name>
<proteinExistence type="predicted"/>
<evidence type="ECO:0000256" key="1">
    <source>
        <dbReference type="SAM" id="MobiDB-lite"/>
    </source>
</evidence>
<gene>
    <name evidence="2" type="ORF">BRAFLDRAFT_92033</name>
</gene>
<reference evidence="2" key="1">
    <citation type="journal article" date="2008" name="Nature">
        <title>The amphioxus genome and the evolution of the chordate karyotype.</title>
        <authorList>
            <consortium name="US DOE Joint Genome Institute (JGI-PGF)"/>
            <person name="Putnam N.H."/>
            <person name="Butts T."/>
            <person name="Ferrier D.E.K."/>
            <person name="Furlong R.F."/>
            <person name="Hellsten U."/>
            <person name="Kawashima T."/>
            <person name="Robinson-Rechavi M."/>
            <person name="Shoguchi E."/>
            <person name="Terry A."/>
            <person name="Yu J.-K."/>
            <person name="Benito-Gutierrez E.L."/>
            <person name="Dubchak I."/>
            <person name="Garcia-Fernandez J."/>
            <person name="Gibson-Brown J.J."/>
            <person name="Grigoriev I.V."/>
            <person name="Horton A.C."/>
            <person name="de Jong P.J."/>
            <person name="Jurka J."/>
            <person name="Kapitonov V.V."/>
            <person name="Kohara Y."/>
            <person name="Kuroki Y."/>
            <person name="Lindquist E."/>
            <person name="Lucas S."/>
            <person name="Osoegawa K."/>
            <person name="Pennacchio L.A."/>
            <person name="Salamov A.A."/>
            <person name="Satou Y."/>
            <person name="Sauka-Spengler T."/>
            <person name="Schmutz J."/>
            <person name="Shin-I T."/>
            <person name="Toyoda A."/>
            <person name="Bronner-Fraser M."/>
            <person name="Fujiyama A."/>
            <person name="Holland L.Z."/>
            <person name="Holland P.W.H."/>
            <person name="Satoh N."/>
            <person name="Rokhsar D.S."/>
        </authorList>
    </citation>
    <scope>NUCLEOTIDE SEQUENCE [LARGE SCALE GENOMIC DNA]</scope>
    <source>
        <strain evidence="2">S238N-H82</strain>
        <tissue evidence="2">Testes</tissue>
    </source>
</reference>
<protein>
    <submittedName>
        <fullName evidence="2">Uncharacterized protein</fullName>
    </submittedName>
</protein>